<feature type="region of interest" description="Disordered" evidence="4">
    <location>
        <begin position="166"/>
        <end position="245"/>
    </location>
</feature>
<comment type="subcellular location">
    <subcellularLocation>
        <location evidence="1">Secreted</location>
    </subcellularLocation>
</comment>
<evidence type="ECO:0000256" key="2">
    <source>
        <dbReference type="ARBA" id="ARBA00022525"/>
    </source>
</evidence>
<keyword evidence="2" id="KW-0964">Secreted</keyword>
<dbReference type="PRINTS" id="PR01218">
    <property type="entry name" value="PSTLEXTENSIN"/>
</dbReference>
<feature type="domain" description="VWFA" evidence="5">
    <location>
        <begin position="392"/>
        <end position="592"/>
    </location>
</feature>
<gene>
    <name evidence="6" type="ORF">AFK24_11455</name>
</gene>
<dbReference type="EMBL" id="LGSI01000040">
    <property type="protein sequence ID" value="OCR24745.1"/>
    <property type="molecule type" value="Genomic_DNA"/>
</dbReference>
<dbReference type="InterPro" id="IPR001343">
    <property type="entry name" value="Hemolysn_Ca-bd"/>
</dbReference>
<proteinExistence type="predicted"/>
<dbReference type="InterPro" id="IPR047777">
    <property type="entry name" value="LapA-like_RM"/>
</dbReference>
<dbReference type="PANTHER" id="PTHR38340">
    <property type="entry name" value="S-LAYER PROTEIN"/>
    <property type="match status" value="1"/>
</dbReference>
<dbReference type="Gene3D" id="3.40.50.410">
    <property type="entry name" value="von Willebrand factor, type A domain"/>
    <property type="match status" value="1"/>
</dbReference>
<feature type="compositionally biased region" description="Polar residues" evidence="4">
    <location>
        <begin position="505"/>
        <end position="523"/>
    </location>
</feature>
<organism evidence="6 7">
    <name type="scientific">Pseudomonas syringae</name>
    <dbReference type="NCBI Taxonomy" id="317"/>
    <lineage>
        <taxon>Bacteria</taxon>
        <taxon>Pseudomonadati</taxon>
        <taxon>Pseudomonadota</taxon>
        <taxon>Gammaproteobacteria</taxon>
        <taxon>Pseudomonadales</taxon>
        <taxon>Pseudomonadaceae</taxon>
        <taxon>Pseudomonas</taxon>
    </lineage>
</organism>
<sequence length="1199" mass="121661">MARLIGTVRQVVGEVFAVSGDGTRRALQPGDRLFAGEQLQTGANGAVAVHLAAGGELTLGRDSKLPLTAQILANHATHVDTADPITPTIAQLTEVQQLQQAIAAGADPTQVSDAPATGPDNPGGAPGALGGGHSIVLLTEAGGVVTPVIGFPTAGFTDVPEFPEGRIEGFRNASPDAPPVVVPPIIEPPAQPPEQPPVEPPIEPPVVTPPTEPPVEPPTEPPVTPPGEPPVEPPVEPPANHGVELSGGALTLNEANLPSGSASDGDALTQTGSFKVTAVDGLQNLTVGGIVVVSGGVVADFSQPVTTGLGNTFSVTGYDPDTGEVRYSYTLNGSTPHPDGEGANTTGEQITVIATDVDNDSATSTLDITIVDDLPQAANIEVAVTTEPVCTNLLLIIDNSESMKDPSGVNGLSRLELAKQAISELLDNYAAMGDVKVQIVSFNSQAGVLSDVWVDVATAKSLINALDAGNGTNYDAALAGAQAAFVTEGSLAGAQNLAYFFSDGNPTLSPTHTNPNSQPNPQQGDGIDPGEHDAWVSFLDSHGIDAYAIGLGTDISGTYLDPIAHNNNAQGSGSAVIVTDLGQLSAVLTGTVQGGTSGSLLSGGTFGADGGFIQSITVDQTVYSYDPKTGAVTVQGTDHGSFNATTGNLTVVSDHGGTLVVNVLSGAFTYTPASEVGSAALTEQISYVISDNDGDLSGANLLIHVPGGPVADEDPTAVADHIITNVLSSNIEVPAALLLVNDVSANGDPLSATPTVFNTGWQARGEDFSASHLKTIDFDGTRDKVSNQLKTLERSDFFSNSAITAMVVLTGYLGAFSGAPANAHDQYSVELKAGETVSVAVHNANDSIGVLWQLDQGAFQSLDAEGTFTATEDGVYRILLVNQPDPGVSDTGEHYTLNLSIDYSAVDTTPTYESLYTVNDAHGGSDSAAVSIDYQEGCTLQGTQGDDVLIGGAGDDSVSGGDGNDVLYGGAGNNDLYGDNGNDVLFSGPGNDVMDGGAGNNTASYALATSGVTVTSASTEPQDTGGAGTDRLINIQNLIGSNYDDHLTGDWEANVINGGQGNDVLIGAAGDDTLTGGLGADTFQWLAGESGHDQVTDFSIGTDTLDLSQLLQGINATGDSLEDYLHFKVTGSGADLVSSIEVGPGSGAAPTQTIDLAGVDLATHYGVTPGSGGMVAGGADTASIITGMLGDHSMKTDTV</sequence>
<dbReference type="Gene3D" id="2.150.10.10">
    <property type="entry name" value="Serralysin-like metalloprotease, C-terminal"/>
    <property type="match status" value="2"/>
</dbReference>
<evidence type="ECO:0000256" key="3">
    <source>
        <dbReference type="ARBA" id="ARBA00022837"/>
    </source>
</evidence>
<dbReference type="Pfam" id="PF13519">
    <property type="entry name" value="VWA_2"/>
    <property type="match status" value="1"/>
</dbReference>
<protein>
    <submittedName>
        <fullName evidence="6">VCBS protein</fullName>
    </submittedName>
</protein>
<accession>A0A1C7Z989</accession>
<dbReference type="PRINTS" id="PR00313">
    <property type="entry name" value="CABNDNGRPT"/>
</dbReference>
<evidence type="ECO:0000313" key="7">
    <source>
        <dbReference type="Proteomes" id="UP000093104"/>
    </source>
</evidence>
<dbReference type="OrthoDB" id="5192166at2"/>
<dbReference type="PANTHER" id="PTHR38340:SF1">
    <property type="entry name" value="S-LAYER PROTEIN"/>
    <property type="match status" value="1"/>
</dbReference>
<dbReference type="RefSeq" id="WP_065833355.1">
    <property type="nucleotide sequence ID" value="NZ_LGSI01000040.1"/>
</dbReference>
<dbReference type="NCBIfam" id="TIGR03661">
    <property type="entry name" value="T1SS_VCA0849"/>
    <property type="match status" value="1"/>
</dbReference>
<evidence type="ECO:0000256" key="1">
    <source>
        <dbReference type="ARBA" id="ARBA00004613"/>
    </source>
</evidence>
<dbReference type="GO" id="GO:0005576">
    <property type="term" value="C:extracellular region"/>
    <property type="evidence" value="ECO:0007669"/>
    <property type="project" value="UniProtKB-SubCell"/>
</dbReference>
<dbReference type="InterPro" id="IPR003882">
    <property type="entry name" value="Pistil_extensin"/>
</dbReference>
<dbReference type="PROSITE" id="PS00330">
    <property type="entry name" value="HEMOLYSIN_CALCIUM"/>
    <property type="match status" value="1"/>
</dbReference>
<dbReference type="InterPro" id="IPR050557">
    <property type="entry name" value="RTX_toxin/Mannuronan_C5-epim"/>
</dbReference>
<dbReference type="SUPFAM" id="SSF53300">
    <property type="entry name" value="vWA-like"/>
    <property type="match status" value="1"/>
</dbReference>
<dbReference type="PATRIC" id="fig|317.243.peg.4699"/>
<dbReference type="SUPFAM" id="SSF51120">
    <property type="entry name" value="beta-Roll"/>
    <property type="match status" value="2"/>
</dbReference>
<feature type="compositionally biased region" description="Pro residues" evidence="4">
    <location>
        <begin position="176"/>
        <end position="237"/>
    </location>
</feature>
<dbReference type="PROSITE" id="PS50234">
    <property type="entry name" value="VWFA"/>
    <property type="match status" value="1"/>
</dbReference>
<evidence type="ECO:0000256" key="4">
    <source>
        <dbReference type="SAM" id="MobiDB-lite"/>
    </source>
</evidence>
<name>A0A1C7Z989_PSESX</name>
<dbReference type="AlphaFoldDB" id="A0A1C7Z989"/>
<dbReference type="InterPro" id="IPR019960">
    <property type="entry name" value="T1SS_VCA0849"/>
</dbReference>
<dbReference type="NCBIfam" id="NF033682">
    <property type="entry name" value="retention_LapA"/>
    <property type="match status" value="1"/>
</dbReference>
<feature type="region of interest" description="Disordered" evidence="4">
    <location>
        <begin position="505"/>
        <end position="531"/>
    </location>
</feature>
<keyword evidence="3" id="KW-0106">Calcium</keyword>
<dbReference type="InterPro" id="IPR011049">
    <property type="entry name" value="Serralysin-like_metalloprot_C"/>
</dbReference>
<dbReference type="InterPro" id="IPR036465">
    <property type="entry name" value="vWFA_dom_sf"/>
</dbReference>
<dbReference type="CDD" id="cd00198">
    <property type="entry name" value="vWFA"/>
    <property type="match status" value="1"/>
</dbReference>
<feature type="region of interest" description="Disordered" evidence="4">
    <location>
        <begin position="103"/>
        <end position="129"/>
    </location>
</feature>
<dbReference type="Pfam" id="PF00353">
    <property type="entry name" value="HemolysinCabind"/>
    <property type="match status" value="3"/>
</dbReference>
<dbReference type="InterPro" id="IPR018511">
    <property type="entry name" value="Hemolysin-typ_Ca-bd_CS"/>
</dbReference>
<reference evidence="6 7" key="1">
    <citation type="submission" date="2015-07" db="EMBL/GenBank/DDBJ databases">
        <title>Draft genome sequence of a diazotrophic, plant growth-promoting rhizobacterium of the Pseudomonas syringae complex.</title>
        <authorList>
            <person name="Patten C.L."/>
            <person name="Jeong H."/>
        </authorList>
    </citation>
    <scope>NUCLEOTIDE SEQUENCE [LARGE SCALE GENOMIC DNA]</scope>
    <source>
        <strain evidence="6 7">GR12-2</strain>
    </source>
</reference>
<dbReference type="InterPro" id="IPR002035">
    <property type="entry name" value="VWF_A"/>
</dbReference>
<comment type="caution">
    <text evidence="6">The sequence shown here is derived from an EMBL/GenBank/DDBJ whole genome shotgun (WGS) entry which is preliminary data.</text>
</comment>
<dbReference type="Proteomes" id="UP000093104">
    <property type="component" value="Unassembled WGS sequence"/>
</dbReference>
<evidence type="ECO:0000313" key="6">
    <source>
        <dbReference type="EMBL" id="OCR24745.1"/>
    </source>
</evidence>
<dbReference type="SMART" id="SM00327">
    <property type="entry name" value="VWA"/>
    <property type="match status" value="1"/>
</dbReference>
<feature type="compositionally biased region" description="Low complexity" evidence="4">
    <location>
        <begin position="114"/>
        <end position="123"/>
    </location>
</feature>
<evidence type="ECO:0000259" key="5">
    <source>
        <dbReference type="PROSITE" id="PS50234"/>
    </source>
</evidence>
<dbReference type="GO" id="GO:0005509">
    <property type="term" value="F:calcium ion binding"/>
    <property type="evidence" value="ECO:0007669"/>
    <property type="project" value="InterPro"/>
</dbReference>